<feature type="non-terminal residue" evidence="3">
    <location>
        <position position="872"/>
    </location>
</feature>
<dbReference type="AlphaFoldDB" id="A0A0V0RQB2"/>
<feature type="domain" description="USP" evidence="2">
    <location>
        <begin position="259"/>
        <end position="609"/>
    </location>
</feature>
<dbReference type="Gene3D" id="3.90.70.10">
    <property type="entry name" value="Cysteine proteinases"/>
    <property type="match status" value="2"/>
</dbReference>
<protein>
    <submittedName>
        <fullName evidence="3">Ubiquitin carboxyl-terminal hydrolase CYLD</fullName>
    </submittedName>
</protein>
<reference evidence="3 4" key="1">
    <citation type="submission" date="2015-01" db="EMBL/GenBank/DDBJ databases">
        <title>Evolution of Trichinella species and genotypes.</title>
        <authorList>
            <person name="Korhonen P.K."/>
            <person name="Edoardo P."/>
            <person name="Giuseppe L.R."/>
            <person name="Gasser R.B."/>
        </authorList>
    </citation>
    <scope>NUCLEOTIDE SEQUENCE [LARGE SCALE GENOMIC DNA]</scope>
    <source>
        <strain evidence="3">ISS37</strain>
    </source>
</reference>
<dbReference type="Proteomes" id="UP000054630">
    <property type="component" value="Unassembled WGS sequence"/>
</dbReference>
<dbReference type="PANTHER" id="PTHR11830">
    <property type="entry name" value="40S RIBOSOMAL PROTEIN S3A"/>
    <property type="match status" value="1"/>
</dbReference>
<dbReference type="STRING" id="6336.A0A0V0RQB2"/>
<dbReference type="GO" id="GO:0004843">
    <property type="term" value="F:cysteine-type deubiquitinase activity"/>
    <property type="evidence" value="ECO:0007669"/>
    <property type="project" value="InterPro"/>
</dbReference>
<dbReference type="PROSITE" id="PS50235">
    <property type="entry name" value="USP_3"/>
    <property type="match status" value="1"/>
</dbReference>
<gene>
    <name evidence="3" type="primary">CYLD</name>
    <name evidence="3" type="ORF">T07_7290</name>
</gene>
<dbReference type="InterPro" id="IPR001394">
    <property type="entry name" value="Peptidase_C19_UCH"/>
</dbReference>
<comment type="caution">
    <text evidence="3">The sequence shown here is derived from an EMBL/GenBank/DDBJ whole genome shotgun (WGS) entry which is preliminary data.</text>
</comment>
<evidence type="ECO:0000256" key="1">
    <source>
        <dbReference type="ARBA" id="ARBA00022490"/>
    </source>
</evidence>
<evidence type="ECO:0000313" key="3">
    <source>
        <dbReference type="EMBL" id="KRX16607.1"/>
    </source>
</evidence>
<dbReference type="InterPro" id="IPR028889">
    <property type="entry name" value="USP"/>
</dbReference>
<dbReference type="EMBL" id="JYDL01000103">
    <property type="protein sequence ID" value="KRX16607.1"/>
    <property type="molecule type" value="Genomic_DNA"/>
</dbReference>
<proteinExistence type="predicted"/>
<dbReference type="SUPFAM" id="SSF54001">
    <property type="entry name" value="Cysteine proteinases"/>
    <property type="match status" value="1"/>
</dbReference>
<keyword evidence="3" id="KW-0378">Hydrolase</keyword>
<keyword evidence="4" id="KW-1185">Reference proteome</keyword>
<feature type="non-terminal residue" evidence="3">
    <location>
        <position position="1"/>
    </location>
</feature>
<organism evidence="3 4">
    <name type="scientific">Trichinella nelsoni</name>
    <dbReference type="NCBI Taxonomy" id="6336"/>
    <lineage>
        <taxon>Eukaryota</taxon>
        <taxon>Metazoa</taxon>
        <taxon>Ecdysozoa</taxon>
        <taxon>Nematoda</taxon>
        <taxon>Enoplea</taxon>
        <taxon>Dorylaimia</taxon>
        <taxon>Trichinellida</taxon>
        <taxon>Trichinellidae</taxon>
        <taxon>Trichinella</taxon>
    </lineage>
</organism>
<evidence type="ECO:0000313" key="4">
    <source>
        <dbReference type="Proteomes" id="UP000054630"/>
    </source>
</evidence>
<dbReference type="OrthoDB" id="6287070at2759"/>
<dbReference type="Pfam" id="PF00443">
    <property type="entry name" value="UCH"/>
    <property type="match status" value="1"/>
</dbReference>
<dbReference type="InterPro" id="IPR038765">
    <property type="entry name" value="Papain-like_cys_pep_sf"/>
</dbReference>
<accession>A0A0V0RQB2</accession>
<name>A0A0V0RQB2_9BILA</name>
<dbReference type="GO" id="GO:0016579">
    <property type="term" value="P:protein deubiquitination"/>
    <property type="evidence" value="ECO:0007669"/>
    <property type="project" value="InterPro"/>
</dbReference>
<evidence type="ECO:0000259" key="2">
    <source>
        <dbReference type="PROSITE" id="PS50235"/>
    </source>
</evidence>
<keyword evidence="1" id="KW-0963">Cytoplasm</keyword>
<sequence length="872" mass="99046">LFYNCSVAVFSAMSPLNDSSSAYILLRTCKGRIALRKGRFEQVEVEPGCIFELDNSEHCSVGSQKMNLTLKSLDVRGLFIECPSYYVDAMAKRHACLLLACSDFQERLKLYSDSEQLEKLLRAKAGEHVRVAMNDGTYIAAIVHSVKPIKLDSPAVYFEVEPEGSLNGTAFPCNRFFVSFDRISVPERVMHTPPAAVSVMTHPVQPHRENNRVRSADLELEFAELSTTKGFGNLDSGHVAHYMPCLCSNDLAVLVGKPKGIQGHSNSCYMDAALFSMFSCCNAFDSYLLHCRKDMDVKRKHVVDVLRCDIVYPLRKYQYVRADRVMEFRRLITEIAPDMKGFMEEEKDVEEFLNLLFGRICQVEPDIKLSSNESSYLFQLICSDQQPSSQSCKTVVSVQQLLEQSFFDLNILLKRIPTRFILQIPRYGKERLYRGVLPSLQLDISSILLCHPHVCWKCSSLADLQCLECYLTETHWLNETIFLLQLLSRVSLEQDHAVVTLPSIDVRSPPSPVILQLAAVLCIESSHYVSFVRVGDRPESDWIFFDSMADREGEETGHNIPEVRLCPDFSRWLSPENVDQLHRSTIDSNVSAPFERLITDCYLCFYYWPDARDFMRSSCLMSVSTNALSSLFDSPSKPVGYFSKTADARPIASSLACQSKARYRQTNWYAFSRNLSYATSTSYAALRDVPIFRKNFFITRSCCEESQYFNKELKIEQTCSSCSSIEKYLRMLRLGGCMNNGKIVPKPPTSTTKFQAIHYSIQPLAIAALNCYTGRVGEETGHNIPEVRLCPDFSRWLSPENVDQLHRSTIDSNVSAPFERLITDCYLCFYYWPDARDFTRSSCLMSVSTNGLSSLFDSPCSPRFSAYSLRTC</sequence>